<evidence type="ECO:0000256" key="3">
    <source>
        <dbReference type="ARBA" id="ARBA00023125"/>
    </source>
</evidence>
<evidence type="ECO:0000313" key="7">
    <source>
        <dbReference type="Proteomes" id="UP000196649"/>
    </source>
</evidence>
<reference evidence="6 7" key="1">
    <citation type="submission" date="2017-03" db="EMBL/GenBank/DDBJ databases">
        <title>Genome sequence of Lactobacillus kimchii KACC 12383.</title>
        <authorList>
            <person name="Chun J."/>
        </authorList>
    </citation>
    <scope>NUCLEOTIDE SEQUENCE [LARGE SCALE GENOMIC DNA]</scope>
    <source>
        <strain evidence="6 7">KACC 12383</strain>
    </source>
</reference>
<dbReference type="CDD" id="cd06267">
    <property type="entry name" value="PBP1_LacI_sugar_binding-like"/>
    <property type="match status" value="1"/>
</dbReference>
<dbReference type="EMBL" id="MXAL01000001">
    <property type="protein sequence ID" value="OWF34210.1"/>
    <property type="molecule type" value="Genomic_DNA"/>
</dbReference>
<dbReference type="CDD" id="cd01392">
    <property type="entry name" value="HTH_LacI"/>
    <property type="match status" value="1"/>
</dbReference>
<dbReference type="Gene3D" id="1.10.260.40">
    <property type="entry name" value="lambda repressor-like DNA-binding domains"/>
    <property type="match status" value="1"/>
</dbReference>
<accession>A0A210PCJ5</accession>
<dbReference type="Pfam" id="PF13377">
    <property type="entry name" value="Peripla_BP_3"/>
    <property type="match status" value="1"/>
</dbReference>
<dbReference type="SUPFAM" id="SSF47413">
    <property type="entry name" value="lambda repressor-like DNA-binding domains"/>
    <property type="match status" value="1"/>
</dbReference>
<dbReference type="InterPro" id="IPR046335">
    <property type="entry name" value="LacI/GalR-like_sensor"/>
</dbReference>
<sequence>MKGNHKTTIRDVASKAGISVTTVSLILNGKGERFSEETKEKVHKAQTELDYYPDYYARGLVGQRTNSIGVVIPDIMNPFFASLGLSVEQAAIPKGYFPQIFSVNGFKENIDYFIEQFASGTQKGLILAAPGASKEIVDKLSTHNNVPMVLTDQADLNINDDRVLIDEEESGEKIAEYILSLGHKHVAFVIPEMLTMNLVKRFTGYEKAFEKYSLKIEKELIFKATFGPEGGVEAAHKIVQTNATAIIAINDDVAMGVYKGLNLLNKRIPEDYSVVGFDDISLNKYLTPSLTTMAQPINEIGEQVVRLLINRIKNPSSAKKTIILNTKLKIGDSTQELI</sequence>
<keyword evidence="4" id="KW-0804">Transcription</keyword>
<dbReference type="Gene3D" id="3.40.50.2300">
    <property type="match status" value="2"/>
</dbReference>
<organism evidence="6 7">
    <name type="scientific">Companilactobacillus kimchii</name>
    <dbReference type="NCBI Taxonomy" id="2801452"/>
    <lineage>
        <taxon>Bacteria</taxon>
        <taxon>Bacillati</taxon>
        <taxon>Bacillota</taxon>
        <taxon>Bacilli</taxon>
        <taxon>Lactobacillales</taxon>
        <taxon>Lactobacillaceae</taxon>
        <taxon>Companilactobacillus</taxon>
    </lineage>
</organism>
<dbReference type="Pfam" id="PF00356">
    <property type="entry name" value="LacI"/>
    <property type="match status" value="1"/>
</dbReference>
<evidence type="ECO:0000256" key="4">
    <source>
        <dbReference type="ARBA" id="ARBA00023163"/>
    </source>
</evidence>
<evidence type="ECO:0000256" key="1">
    <source>
        <dbReference type="ARBA" id="ARBA00022491"/>
    </source>
</evidence>
<protein>
    <submittedName>
        <fullName evidence="6">Putative HTH-type transcriptional regulator EndR</fullName>
    </submittedName>
</protein>
<name>A0A210PCJ5_9LACO</name>
<dbReference type="RefSeq" id="WP_054642259.1">
    <property type="nucleotide sequence ID" value="NZ_LNUB01000004.1"/>
</dbReference>
<dbReference type="PANTHER" id="PTHR30146">
    <property type="entry name" value="LACI-RELATED TRANSCRIPTIONAL REPRESSOR"/>
    <property type="match status" value="1"/>
</dbReference>
<dbReference type="InterPro" id="IPR010982">
    <property type="entry name" value="Lambda_DNA-bd_dom_sf"/>
</dbReference>
<comment type="caution">
    <text evidence="6">The sequence shown here is derived from an EMBL/GenBank/DDBJ whole genome shotgun (WGS) entry which is preliminary data.</text>
</comment>
<dbReference type="InterPro" id="IPR028082">
    <property type="entry name" value="Peripla_BP_I"/>
</dbReference>
<evidence type="ECO:0000259" key="5">
    <source>
        <dbReference type="PROSITE" id="PS50932"/>
    </source>
</evidence>
<dbReference type="SMART" id="SM00354">
    <property type="entry name" value="HTH_LACI"/>
    <property type="match status" value="1"/>
</dbReference>
<dbReference type="PROSITE" id="PS50932">
    <property type="entry name" value="HTH_LACI_2"/>
    <property type="match status" value="1"/>
</dbReference>
<keyword evidence="3" id="KW-0238">DNA-binding</keyword>
<dbReference type="InterPro" id="IPR000843">
    <property type="entry name" value="HTH_LacI"/>
</dbReference>
<gene>
    <name evidence="6" type="ORF">LKACC12383_00123</name>
</gene>
<dbReference type="Proteomes" id="UP000196649">
    <property type="component" value="Unassembled WGS sequence"/>
</dbReference>
<dbReference type="SUPFAM" id="SSF53822">
    <property type="entry name" value="Periplasmic binding protein-like I"/>
    <property type="match status" value="1"/>
</dbReference>
<dbReference type="AlphaFoldDB" id="A0A210PCJ5"/>
<keyword evidence="1" id="KW-0678">Repressor</keyword>
<evidence type="ECO:0000313" key="6">
    <source>
        <dbReference type="EMBL" id="OWF34210.1"/>
    </source>
</evidence>
<dbReference type="GO" id="GO:0003700">
    <property type="term" value="F:DNA-binding transcription factor activity"/>
    <property type="evidence" value="ECO:0007669"/>
    <property type="project" value="TreeGrafter"/>
</dbReference>
<dbReference type="GO" id="GO:0000976">
    <property type="term" value="F:transcription cis-regulatory region binding"/>
    <property type="evidence" value="ECO:0007669"/>
    <property type="project" value="TreeGrafter"/>
</dbReference>
<keyword evidence="2" id="KW-0805">Transcription regulation</keyword>
<proteinExistence type="predicted"/>
<evidence type="ECO:0000256" key="2">
    <source>
        <dbReference type="ARBA" id="ARBA00023015"/>
    </source>
</evidence>
<feature type="domain" description="HTH lacI-type" evidence="5">
    <location>
        <begin position="7"/>
        <end position="62"/>
    </location>
</feature>
<dbReference type="PANTHER" id="PTHR30146:SF148">
    <property type="entry name" value="HTH-TYPE TRANSCRIPTIONAL REPRESSOR PURR-RELATED"/>
    <property type="match status" value="1"/>
</dbReference>